<dbReference type="Gene3D" id="2.115.10.20">
    <property type="entry name" value="Glycosyl hydrolase domain, family 43"/>
    <property type="match status" value="1"/>
</dbReference>
<dbReference type="SUPFAM" id="SSF75005">
    <property type="entry name" value="Arabinanase/levansucrase/invertase"/>
    <property type="match status" value="1"/>
</dbReference>
<dbReference type="EMBL" id="NDXW01000001">
    <property type="protein sequence ID" value="RDH44066.1"/>
    <property type="molecule type" value="Genomic_DNA"/>
</dbReference>
<comment type="caution">
    <text evidence="1">The sequence shown here is derived from an EMBL/GenBank/DDBJ whole genome shotgun (WGS) entry which is preliminary data.</text>
</comment>
<evidence type="ECO:0008006" key="3">
    <source>
        <dbReference type="Google" id="ProtNLM"/>
    </source>
</evidence>
<dbReference type="RefSeq" id="WP_094787282.1">
    <property type="nucleotide sequence ID" value="NZ_NDXW01000001.1"/>
</dbReference>
<organism evidence="1 2">
    <name type="scientific">Zooshikella ganghwensis</name>
    <dbReference type="NCBI Taxonomy" id="202772"/>
    <lineage>
        <taxon>Bacteria</taxon>
        <taxon>Pseudomonadati</taxon>
        <taxon>Pseudomonadota</taxon>
        <taxon>Gammaproteobacteria</taxon>
        <taxon>Oceanospirillales</taxon>
        <taxon>Zooshikellaceae</taxon>
        <taxon>Zooshikella</taxon>
    </lineage>
</organism>
<evidence type="ECO:0000313" key="1">
    <source>
        <dbReference type="EMBL" id="RDH44066.1"/>
    </source>
</evidence>
<dbReference type="InterPro" id="IPR023296">
    <property type="entry name" value="Glyco_hydro_beta-prop_sf"/>
</dbReference>
<sequence>MKWRKLGLIFNPYNHNLPFGCFGYAQAPQVLIRENSIRIYFSLRKVDQNNKFLSHIAFIDMDESLTNITVLSQHTVLELGKLGCFDQHGIFPLNVLHHGNRIIGYTSGIHRKQSVPIDTAIGFVESFDGGDTFQRVGLGPILSATLHEPCIIGDPFVKVINGQFHMWYIFSPEWLPASRKNMAPERVYKIAYAYSDDGITWQRSGRPIIPDKINKYECQALPSLVFFNHRFHLFFCYRHATDFRTNPSCSYRIGYAYSDDLEHWYRDDENVGIDVSKTGWDSNMQCYPHVFVNDGNVYMLYNGNDFGREGFGLAVLEQI</sequence>
<proteinExistence type="predicted"/>
<accession>A0A4P9VMF5</accession>
<name>A0A4P9VMF5_9GAMM</name>
<reference evidence="1 2" key="1">
    <citation type="submission" date="2017-04" db="EMBL/GenBank/DDBJ databases">
        <title>Draft genome sequence of Zooshikella ganghwensis VG4 isolated from Red Sea sediments.</title>
        <authorList>
            <person name="Rehman Z."/>
            <person name="Alam I."/>
            <person name="Kamau A."/>
            <person name="Bajic V."/>
            <person name="Leiknes T."/>
        </authorList>
    </citation>
    <scope>NUCLEOTIDE SEQUENCE [LARGE SCALE GENOMIC DNA]</scope>
    <source>
        <strain evidence="1 2">VG4</strain>
    </source>
</reference>
<protein>
    <recommendedName>
        <fullName evidence="3">Glycosylase</fullName>
    </recommendedName>
</protein>
<dbReference type="AlphaFoldDB" id="A0A4P9VMF5"/>
<gene>
    <name evidence="1" type="ORF">B9G39_11745</name>
</gene>
<evidence type="ECO:0000313" key="2">
    <source>
        <dbReference type="Proteomes" id="UP000257039"/>
    </source>
</evidence>
<keyword evidence="2" id="KW-1185">Reference proteome</keyword>
<dbReference type="Proteomes" id="UP000257039">
    <property type="component" value="Unassembled WGS sequence"/>
</dbReference>